<accession>A0A1R2BFK9</accession>
<evidence type="ECO:0000256" key="1">
    <source>
        <dbReference type="SAM" id="Phobius"/>
    </source>
</evidence>
<keyword evidence="1" id="KW-0472">Membrane</keyword>
<keyword evidence="3" id="KW-1185">Reference proteome</keyword>
<keyword evidence="1" id="KW-0812">Transmembrane</keyword>
<evidence type="ECO:0000313" key="2">
    <source>
        <dbReference type="EMBL" id="OMJ75562.1"/>
    </source>
</evidence>
<reference evidence="2 3" key="1">
    <citation type="submission" date="2016-11" db="EMBL/GenBank/DDBJ databases">
        <title>The macronuclear genome of Stentor coeruleus: a giant cell with tiny introns.</title>
        <authorList>
            <person name="Slabodnick M."/>
            <person name="Ruby J.G."/>
            <person name="Reiff S.B."/>
            <person name="Swart E.C."/>
            <person name="Gosai S."/>
            <person name="Prabakaran S."/>
            <person name="Witkowska E."/>
            <person name="Larue G.E."/>
            <person name="Fisher S."/>
            <person name="Freeman R.M."/>
            <person name="Gunawardena J."/>
            <person name="Chu W."/>
            <person name="Stover N.A."/>
            <person name="Gregory B.D."/>
            <person name="Nowacki M."/>
            <person name="Derisi J."/>
            <person name="Roy S.W."/>
            <person name="Marshall W.F."/>
            <person name="Sood P."/>
        </authorList>
    </citation>
    <scope>NUCLEOTIDE SEQUENCE [LARGE SCALE GENOMIC DNA]</scope>
    <source>
        <strain evidence="2">WM001</strain>
    </source>
</reference>
<dbReference type="Proteomes" id="UP000187209">
    <property type="component" value="Unassembled WGS sequence"/>
</dbReference>
<evidence type="ECO:0000313" key="3">
    <source>
        <dbReference type="Proteomes" id="UP000187209"/>
    </source>
</evidence>
<sequence length="267" mass="31463">MDPLPELENLVQLLSKFVFEEGIPIEIQREELTRLYKSYAKVRTFKNIGELVNLMHKIKGHSDSKVKLECGNNHCVECYFELAMEDMWDPNNACCTDGRSINPKYRTIIVNAHKRMQEMKRTCIVCDSKKDKMNFCLLSTHPGCVICTPCIRKKFNPREHDNACQNCNNQFDLESEPIIRSIVESDMNEEELLKIYSKNCPRCDNKRDSRGFQKTCAGECESCYNCIKDIIERKQERFRLLTEFKRFVFILCFKYHLLVFLVFKIFC</sequence>
<dbReference type="AlphaFoldDB" id="A0A1R2BFK9"/>
<proteinExistence type="predicted"/>
<comment type="caution">
    <text evidence="2">The sequence shown here is derived from an EMBL/GenBank/DDBJ whole genome shotgun (WGS) entry which is preliminary data.</text>
</comment>
<organism evidence="2 3">
    <name type="scientific">Stentor coeruleus</name>
    <dbReference type="NCBI Taxonomy" id="5963"/>
    <lineage>
        <taxon>Eukaryota</taxon>
        <taxon>Sar</taxon>
        <taxon>Alveolata</taxon>
        <taxon>Ciliophora</taxon>
        <taxon>Postciliodesmatophora</taxon>
        <taxon>Heterotrichea</taxon>
        <taxon>Heterotrichida</taxon>
        <taxon>Stentoridae</taxon>
        <taxon>Stentor</taxon>
    </lineage>
</organism>
<gene>
    <name evidence="2" type="ORF">SteCoe_25257</name>
</gene>
<keyword evidence="1" id="KW-1133">Transmembrane helix</keyword>
<dbReference type="EMBL" id="MPUH01000683">
    <property type="protein sequence ID" value="OMJ75562.1"/>
    <property type="molecule type" value="Genomic_DNA"/>
</dbReference>
<feature type="transmembrane region" description="Helical" evidence="1">
    <location>
        <begin position="247"/>
        <end position="266"/>
    </location>
</feature>
<protein>
    <submittedName>
        <fullName evidence="2">Uncharacterized protein</fullName>
    </submittedName>
</protein>
<name>A0A1R2BFK9_9CILI</name>